<dbReference type="VEuPathDB" id="VectorBase:AMEM014654"/>
<accession>A0A182VGM8</accession>
<keyword evidence="2" id="KW-1133">Transmembrane helix</keyword>
<sequence length="421" mass="46355">MPSCELSSLPSTISSSLVSLRAYPPWCWPAPSCSCILNPMSDSSLAAAAAANAAVLLIAIGGRRAARRIFDSERVARVQDRRRRRRRLTGRARSGIVRGRLLVLLVRLRRMVGAGSDGSRRSRRSRRRRRRDRRLMVTLMAVAVLMGMGRRRRGRVRKARGRLQRGHTGRHRRMVGRVRRMHRVQDGGMQRGQHGAGRYHRHARADRRMGRAGWWEVAAGRQHQLLGRRLVMVQRVMVPHRQPVPVRQVLQPLDRELDRPVRAGGRWRLCVLSVRGRAPCRGSAPGWSANVSHPPSAASCSPSSGSLSVLLLLLLWLLLARRSRKVPPPPPPPRTSSSPGSDASWELLVGVVLAVAPAPPPPFSRAIVLGEWDAGSVEAGGELGCESDGLSGCPQSDIGDCIITIVHNLAQETSKITNTAQ</sequence>
<reference evidence="3" key="1">
    <citation type="submission" date="2020-05" db="UniProtKB">
        <authorList>
            <consortium name="EnsemblMetazoa"/>
        </authorList>
    </citation>
    <scope>IDENTIFICATION</scope>
    <source>
        <strain evidence="3">MAF</strain>
    </source>
</reference>
<feature type="transmembrane region" description="Helical" evidence="2">
    <location>
        <begin position="133"/>
        <end position="149"/>
    </location>
</feature>
<keyword evidence="2" id="KW-0472">Membrane</keyword>
<evidence type="ECO:0000256" key="1">
    <source>
        <dbReference type="SAM" id="MobiDB-lite"/>
    </source>
</evidence>
<protein>
    <submittedName>
        <fullName evidence="3">Uncharacterized protein</fullName>
    </submittedName>
</protein>
<feature type="region of interest" description="Disordered" evidence="1">
    <location>
        <begin position="151"/>
        <end position="173"/>
    </location>
</feature>
<name>A0A182VGM8_ANOME</name>
<keyword evidence="4" id="KW-1185">Reference proteome</keyword>
<proteinExistence type="predicted"/>
<dbReference type="AlphaFoldDB" id="A0A182VGM8"/>
<evidence type="ECO:0000313" key="4">
    <source>
        <dbReference type="Proteomes" id="UP000075903"/>
    </source>
</evidence>
<organism evidence="3 4">
    <name type="scientific">Anopheles merus</name>
    <name type="common">Mosquito</name>
    <dbReference type="NCBI Taxonomy" id="30066"/>
    <lineage>
        <taxon>Eukaryota</taxon>
        <taxon>Metazoa</taxon>
        <taxon>Ecdysozoa</taxon>
        <taxon>Arthropoda</taxon>
        <taxon>Hexapoda</taxon>
        <taxon>Insecta</taxon>
        <taxon>Pterygota</taxon>
        <taxon>Neoptera</taxon>
        <taxon>Endopterygota</taxon>
        <taxon>Diptera</taxon>
        <taxon>Nematocera</taxon>
        <taxon>Culicoidea</taxon>
        <taxon>Culicidae</taxon>
        <taxon>Anophelinae</taxon>
        <taxon>Anopheles</taxon>
    </lineage>
</organism>
<evidence type="ECO:0000313" key="3">
    <source>
        <dbReference type="EnsemblMetazoa" id="AMEM014654-PA"/>
    </source>
</evidence>
<dbReference type="EnsemblMetazoa" id="AMEM014654-RA">
    <property type="protein sequence ID" value="AMEM014654-PA"/>
    <property type="gene ID" value="AMEM014654"/>
</dbReference>
<dbReference type="Proteomes" id="UP000075903">
    <property type="component" value="Unassembled WGS sequence"/>
</dbReference>
<keyword evidence="2" id="KW-0812">Transmembrane</keyword>
<feature type="transmembrane region" description="Helical" evidence="2">
    <location>
        <begin position="44"/>
        <end position="62"/>
    </location>
</feature>
<evidence type="ECO:0000256" key="2">
    <source>
        <dbReference type="SAM" id="Phobius"/>
    </source>
</evidence>